<sequence length="311" mass="33395">MSTSSLRIRVAAEPERRQALELVLRPLAPESRGPLLDAVAGAEPHALGPLDALLVAVDGERIVAATWAQPSPGKAASLWPPEWVGKRPQDAQLAEAALIAKAAQACDAVGVAMTQTLFERSDDARIAALAEAGYDKIATLQYMGRSIRGADRKAAGDDALSFEPYSPREHGRLKRLLTATYIDSLDCPGLEVYRDLDDVLAGYRATGIYDPRHWLVASRDGEDVGVVLVAEHPGTDQAELIYMGLTPAARGRGYGKRLVQQAISAAASIGVDQLMVAVDEGNAPAKRLYQRAGFAAWAKRYVYVRPRSGAK</sequence>
<dbReference type="PANTHER" id="PTHR43072">
    <property type="entry name" value="N-ACETYLTRANSFERASE"/>
    <property type="match status" value="1"/>
</dbReference>
<dbReference type="KEGG" id="bmei:Spa11_33600"/>
<dbReference type="AlphaFoldDB" id="A0A518KBI8"/>
<dbReference type="EMBL" id="CP036349">
    <property type="protein sequence ID" value="QDV75150.1"/>
    <property type="molecule type" value="Genomic_DNA"/>
</dbReference>
<evidence type="ECO:0000313" key="3">
    <source>
        <dbReference type="Proteomes" id="UP000316426"/>
    </source>
</evidence>
<keyword evidence="2" id="KW-0808">Transferase</keyword>
<accession>A0A518KBI8</accession>
<dbReference type="CDD" id="cd04301">
    <property type="entry name" value="NAT_SF"/>
    <property type="match status" value="1"/>
</dbReference>
<proteinExistence type="predicted"/>
<keyword evidence="2" id="KW-0012">Acyltransferase</keyword>
<organism evidence="2 3">
    <name type="scientific">Botrimarina mediterranea</name>
    <dbReference type="NCBI Taxonomy" id="2528022"/>
    <lineage>
        <taxon>Bacteria</taxon>
        <taxon>Pseudomonadati</taxon>
        <taxon>Planctomycetota</taxon>
        <taxon>Planctomycetia</taxon>
        <taxon>Pirellulales</taxon>
        <taxon>Lacipirellulaceae</taxon>
        <taxon>Botrimarina</taxon>
    </lineage>
</organism>
<dbReference type="PROSITE" id="PS51186">
    <property type="entry name" value="GNAT"/>
    <property type="match status" value="1"/>
</dbReference>
<dbReference type="EC" id="2.3.1.189" evidence="2"/>
<dbReference type="Pfam" id="PF00583">
    <property type="entry name" value="Acetyltransf_1"/>
    <property type="match status" value="1"/>
</dbReference>
<dbReference type="SUPFAM" id="SSF55729">
    <property type="entry name" value="Acyl-CoA N-acyltransferases (Nat)"/>
    <property type="match status" value="1"/>
</dbReference>
<dbReference type="InterPro" id="IPR016181">
    <property type="entry name" value="Acyl_CoA_acyltransferase"/>
</dbReference>
<gene>
    <name evidence="2" type="primary">mshD</name>
    <name evidence="2" type="ORF">Spa11_33600</name>
</gene>
<dbReference type="Proteomes" id="UP000316426">
    <property type="component" value="Chromosome"/>
</dbReference>
<feature type="domain" description="N-acetyltransferase" evidence="1">
    <location>
        <begin position="160"/>
        <end position="311"/>
    </location>
</feature>
<dbReference type="InterPro" id="IPR000182">
    <property type="entry name" value="GNAT_dom"/>
</dbReference>
<evidence type="ECO:0000313" key="2">
    <source>
        <dbReference type="EMBL" id="QDV75150.1"/>
    </source>
</evidence>
<protein>
    <submittedName>
        <fullName evidence="2">Mycothiol acetyltransferase</fullName>
        <ecNumber evidence="2">2.3.1.189</ecNumber>
    </submittedName>
</protein>
<dbReference type="Gene3D" id="3.40.630.30">
    <property type="match status" value="1"/>
</dbReference>
<reference evidence="2 3" key="1">
    <citation type="submission" date="2019-02" db="EMBL/GenBank/DDBJ databases">
        <title>Deep-cultivation of Planctomycetes and their phenomic and genomic characterization uncovers novel biology.</title>
        <authorList>
            <person name="Wiegand S."/>
            <person name="Jogler M."/>
            <person name="Boedeker C."/>
            <person name="Pinto D."/>
            <person name="Vollmers J."/>
            <person name="Rivas-Marin E."/>
            <person name="Kohn T."/>
            <person name="Peeters S.H."/>
            <person name="Heuer A."/>
            <person name="Rast P."/>
            <person name="Oberbeckmann S."/>
            <person name="Bunk B."/>
            <person name="Jeske O."/>
            <person name="Meyerdierks A."/>
            <person name="Storesund J.E."/>
            <person name="Kallscheuer N."/>
            <person name="Luecker S."/>
            <person name="Lage O.M."/>
            <person name="Pohl T."/>
            <person name="Merkel B.J."/>
            <person name="Hornburger P."/>
            <person name="Mueller R.-W."/>
            <person name="Bruemmer F."/>
            <person name="Labrenz M."/>
            <person name="Spormann A.M."/>
            <person name="Op den Camp H."/>
            <person name="Overmann J."/>
            <person name="Amann R."/>
            <person name="Jetten M.S.M."/>
            <person name="Mascher T."/>
            <person name="Medema M.H."/>
            <person name="Devos D.P."/>
            <person name="Kaster A.-K."/>
            <person name="Ovreas L."/>
            <person name="Rohde M."/>
            <person name="Galperin M.Y."/>
            <person name="Jogler C."/>
        </authorList>
    </citation>
    <scope>NUCLEOTIDE SEQUENCE [LARGE SCALE GENOMIC DNA]</scope>
    <source>
        <strain evidence="2 3">Spa11</strain>
    </source>
</reference>
<name>A0A518KBI8_9BACT</name>
<evidence type="ECO:0000259" key="1">
    <source>
        <dbReference type="PROSITE" id="PS51186"/>
    </source>
</evidence>
<dbReference type="RefSeq" id="WP_145114189.1">
    <property type="nucleotide sequence ID" value="NZ_CP036349.1"/>
</dbReference>
<keyword evidence="3" id="KW-1185">Reference proteome</keyword>
<dbReference type="GO" id="GO:0035447">
    <property type="term" value="F:mycothiol synthase activity"/>
    <property type="evidence" value="ECO:0007669"/>
    <property type="project" value="UniProtKB-EC"/>
</dbReference>